<sequence length="355" mass="40522">MSFDSEPCNSETVISEPAWFESSNDNDDDPDQFKIDIDHASVDTVAEKLDFTKEFSQAIKSPPKKSKQSINNYSETTLVPDQVQPSSSSSRKPHMNKSDRVMSFVKNDPLLSMVKRQQLNIKMTDPVYQMSFDSEPCNSETVISEPAWFESSNDNDDDPDQFKIDIDHASVDTVAEKLDFTKEFSQAIKSPPKKSKQSINNYSETSTSDQVQPHMDIRDTDSSCNYTHARYNQAQLILQEHDYYSKLQDDNNKNNSDTLLSEPLQKTTSASFNRNKSTSPTTLVENNFKKMTHLKIEALSNSKKNIVIKSDTTLLVPIKGIKKNENKENSQKAPVFELQKKRKRKQTLKEKNFFS</sequence>
<feature type="region of interest" description="Disordered" evidence="1">
    <location>
        <begin position="186"/>
        <end position="215"/>
    </location>
</feature>
<evidence type="ECO:0000313" key="3">
    <source>
        <dbReference type="Proteomes" id="UP000639338"/>
    </source>
</evidence>
<feature type="region of interest" description="Disordered" evidence="1">
    <location>
        <begin position="323"/>
        <end position="355"/>
    </location>
</feature>
<protein>
    <submittedName>
        <fullName evidence="2">Uncharacterized protein</fullName>
    </submittedName>
</protein>
<feature type="region of interest" description="Disordered" evidence="1">
    <location>
        <begin position="75"/>
        <end position="98"/>
    </location>
</feature>
<feature type="region of interest" description="Disordered" evidence="1">
    <location>
        <begin position="1"/>
        <end position="34"/>
    </location>
</feature>
<feature type="compositionally biased region" description="Polar residues" evidence="1">
    <location>
        <begin position="75"/>
        <end position="85"/>
    </location>
</feature>
<evidence type="ECO:0000313" key="2">
    <source>
        <dbReference type="EMBL" id="KAF7989214.1"/>
    </source>
</evidence>
<organism evidence="2 3">
    <name type="scientific">Aphidius gifuensis</name>
    <name type="common">Parasitoid wasp</name>
    <dbReference type="NCBI Taxonomy" id="684658"/>
    <lineage>
        <taxon>Eukaryota</taxon>
        <taxon>Metazoa</taxon>
        <taxon>Ecdysozoa</taxon>
        <taxon>Arthropoda</taxon>
        <taxon>Hexapoda</taxon>
        <taxon>Insecta</taxon>
        <taxon>Pterygota</taxon>
        <taxon>Neoptera</taxon>
        <taxon>Endopterygota</taxon>
        <taxon>Hymenoptera</taxon>
        <taxon>Apocrita</taxon>
        <taxon>Ichneumonoidea</taxon>
        <taxon>Braconidae</taxon>
        <taxon>Aphidiinae</taxon>
        <taxon>Aphidius</taxon>
    </lineage>
</organism>
<evidence type="ECO:0000256" key="1">
    <source>
        <dbReference type="SAM" id="MobiDB-lite"/>
    </source>
</evidence>
<feature type="compositionally biased region" description="Polar residues" evidence="1">
    <location>
        <begin position="200"/>
        <end position="211"/>
    </location>
</feature>
<dbReference type="Proteomes" id="UP000639338">
    <property type="component" value="Unassembled WGS sequence"/>
</dbReference>
<name>A0A834XPW7_APHGI</name>
<keyword evidence="3" id="KW-1185">Reference proteome</keyword>
<dbReference type="EMBL" id="JACMRX010000005">
    <property type="protein sequence ID" value="KAF7989214.1"/>
    <property type="molecule type" value="Genomic_DNA"/>
</dbReference>
<accession>A0A834XPW7</accession>
<gene>
    <name evidence="2" type="ORF">HCN44_007744</name>
</gene>
<proteinExistence type="predicted"/>
<reference evidence="2 3" key="1">
    <citation type="submission" date="2020-08" db="EMBL/GenBank/DDBJ databases">
        <title>Aphidius gifuensis genome sequencing and assembly.</title>
        <authorList>
            <person name="Du Z."/>
        </authorList>
    </citation>
    <scope>NUCLEOTIDE SEQUENCE [LARGE SCALE GENOMIC DNA]</scope>
    <source>
        <strain evidence="2">YNYX2018</strain>
        <tissue evidence="2">Adults</tissue>
    </source>
</reference>
<dbReference type="AlphaFoldDB" id="A0A834XPW7"/>
<comment type="caution">
    <text evidence="2">The sequence shown here is derived from an EMBL/GenBank/DDBJ whole genome shotgun (WGS) entry which is preliminary data.</text>
</comment>